<dbReference type="Pfam" id="PF01370">
    <property type="entry name" value="Epimerase"/>
    <property type="match status" value="1"/>
</dbReference>
<proteinExistence type="predicted"/>
<dbReference type="SUPFAM" id="SSF51735">
    <property type="entry name" value="NAD(P)-binding Rossmann-fold domains"/>
    <property type="match status" value="1"/>
</dbReference>
<gene>
    <name evidence="2" type="ORF">MNBD_GAMMA07-2559</name>
</gene>
<dbReference type="GO" id="GO:0005737">
    <property type="term" value="C:cytoplasm"/>
    <property type="evidence" value="ECO:0007669"/>
    <property type="project" value="TreeGrafter"/>
</dbReference>
<evidence type="ECO:0000313" key="2">
    <source>
        <dbReference type="EMBL" id="VAW55877.1"/>
    </source>
</evidence>
<dbReference type="EMBL" id="UOFF01000131">
    <property type="protein sequence ID" value="VAW55877.1"/>
    <property type="molecule type" value="Genomic_DNA"/>
</dbReference>
<evidence type="ECO:0000259" key="1">
    <source>
        <dbReference type="Pfam" id="PF01370"/>
    </source>
</evidence>
<organism evidence="2">
    <name type="scientific">hydrothermal vent metagenome</name>
    <dbReference type="NCBI Taxonomy" id="652676"/>
    <lineage>
        <taxon>unclassified sequences</taxon>
        <taxon>metagenomes</taxon>
        <taxon>ecological metagenomes</taxon>
    </lineage>
</organism>
<sequence>MEKINVLITGVTGFVGSHVLEELLSHKNIHIIAACRDRKKLSKIVPSFDGEVRLGDLTDSHYLYELVKGVDIICHAAAWTSLWAHRKKEQRYFREPSKALIDAAIQSGVSRFVFDSSVVVVRPHRDKSPIKDQEPATHPRIWPHMDTVVDIENYMRQQANNGTEMISLRFGHFVGKRYNLGFLSLLLPRLKTYMVPWVAGGKARVPLIDGRDIGHAYYLAIVTDGIQGFESFNICGPSFPTMREVINFLHDEVDIPRPLFGVPLFGAYIFGWLMEKINPLLPGDPFLTRAIVYLGEDWYAPNDYAKKRLNYEPKIDWKTAIRGQLVDMKNNGYIKKSLVDSVKK</sequence>
<dbReference type="PANTHER" id="PTHR48079:SF6">
    <property type="entry name" value="NAD(P)-BINDING DOMAIN-CONTAINING PROTEIN-RELATED"/>
    <property type="match status" value="1"/>
</dbReference>
<name>A0A3B0WYY6_9ZZZZ</name>
<protein>
    <recommendedName>
        <fullName evidence="1">NAD-dependent epimerase/dehydratase domain-containing protein</fullName>
    </recommendedName>
</protein>
<dbReference type="Gene3D" id="3.40.50.720">
    <property type="entry name" value="NAD(P)-binding Rossmann-like Domain"/>
    <property type="match status" value="1"/>
</dbReference>
<dbReference type="GO" id="GO:0004029">
    <property type="term" value="F:aldehyde dehydrogenase (NAD+) activity"/>
    <property type="evidence" value="ECO:0007669"/>
    <property type="project" value="TreeGrafter"/>
</dbReference>
<dbReference type="AlphaFoldDB" id="A0A3B0WYY6"/>
<dbReference type="InterPro" id="IPR036291">
    <property type="entry name" value="NAD(P)-bd_dom_sf"/>
</dbReference>
<feature type="domain" description="NAD-dependent epimerase/dehydratase" evidence="1">
    <location>
        <begin position="6"/>
        <end position="235"/>
    </location>
</feature>
<reference evidence="2" key="1">
    <citation type="submission" date="2018-06" db="EMBL/GenBank/DDBJ databases">
        <authorList>
            <person name="Zhirakovskaya E."/>
        </authorList>
    </citation>
    <scope>NUCLEOTIDE SEQUENCE</scope>
</reference>
<dbReference type="PANTHER" id="PTHR48079">
    <property type="entry name" value="PROTEIN YEEZ"/>
    <property type="match status" value="1"/>
</dbReference>
<accession>A0A3B0WYY6</accession>
<dbReference type="InterPro" id="IPR001509">
    <property type="entry name" value="Epimerase_deHydtase"/>
</dbReference>
<dbReference type="InterPro" id="IPR051783">
    <property type="entry name" value="NAD(P)-dependent_oxidoreduct"/>
</dbReference>